<dbReference type="Gene3D" id="3.40.50.300">
    <property type="entry name" value="P-loop containing nucleotide triphosphate hydrolases"/>
    <property type="match status" value="1"/>
</dbReference>
<comment type="catalytic activity">
    <reaction evidence="9">
        <text>GMP + ATP = GDP + ADP</text>
        <dbReference type="Rhea" id="RHEA:20780"/>
        <dbReference type="ChEBI" id="CHEBI:30616"/>
        <dbReference type="ChEBI" id="CHEBI:58115"/>
        <dbReference type="ChEBI" id="CHEBI:58189"/>
        <dbReference type="ChEBI" id="CHEBI:456216"/>
        <dbReference type="EC" id="2.7.4.8"/>
    </reaction>
</comment>
<proteinExistence type="inferred from homology"/>
<dbReference type="OrthoDB" id="9808150at2"/>
<gene>
    <name evidence="9" type="primary">gmk</name>
    <name evidence="11" type="ORF">A7E75_11145</name>
</gene>
<evidence type="ECO:0000313" key="12">
    <source>
        <dbReference type="Proteomes" id="UP000182264"/>
    </source>
</evidence>
<evidence type="ECO:0000256" key="3">
    <source>
        <dbReference type="ARBA" id="ARBA00016296"/>
    </source>
</evidence>
<feature type="domain" description="Guanylate kinase-like" evidence="10">
    <location>
        <begin position="5"/>
        <end position="183"/>
    </location>
</feature>
<reference evidence="11 12" key="1">
    <citation type="journal article" date="2017" name="Genome Announc.">
        <title>Complete Genome Sequences of Two Acetylene-Fermenting Pelobacter acetylenicus Strains.</title>
        <authorList>
            <person name="Sutton J.M."/>
            <person name="Baesman S.M."/>
            <person name="Fierst J.L."/>
            <person name="Poret-Peterson A.T."/>
            <person name="Oremland R.S."/>
            <person name="Dunlap D.S."/>
            <person name="Akob D.M."/>
        </authorList>
    </citation>
    <scope>NUCLEOTIDE SEQUENCE [LARGE SCALE GENOMIC DNA]</scope>
    <source>
        <strain evidence="11 12">DSM 3247</strain>
    </source>
</reference>
<keyword evidence="7 9" id="KW-0067">ATP-binding</keyword>
<evidence type="ECO:0000256" key="6">
    <source>
        <dbReference type="ARBA" id="ARBA00022777"/>
    </source>
</evidence>
<dbReference type="FunFam" id="3.30.63.10:FF:000002">
    <property type="entry name" value="Guanylate kinase 1"/>
    <property type="match status" value="1"/>
</dbReference>
<protein>
    <recommendedName>
        <fullName evidence="3 9">Guanylate kinase</fullName>
        <ecNumber evidence="2 9">2.7.4.8</ecNumber>
    </recommendedName>
    <alternativeName>
        <fullName evidence="8 9">GMP kinase</fullName>
    </alternativeName>
</protein>
<evidence type="ECO:0000256" key="8">
    <source>
        <dbReference type="ARBA" id="ARBA00030128"/>
    </source>
</evidence>
<evidence type="ECO:0000256" key="9">
    <source>
        <dbReference type="HAMAP-Rule" id="MF_00328"/>
    </source>
</evidence>
<keyword evidence="12" id="KW-1185">Reference proteome</keyword>
<evidence type="ECO:0000256" key="7">
    <source>
        <dbReference type="ARBA" id="ARBA00022840"/>
    </source>
</evidence>
<evidence type="ECO:0000256" key="1">
    <source>
        <dbReference type="ARBA" id="ARBA00005790"/>
    </source>
</evidence>
<dbReference type="PROSITE" id="PS50052">
    <property type="entry name" value="GUANYLATE_KINASE_2"/>
    <property type="match status" value="1"/>
</dbReference>
<evidence type="ECO:0000259" key="10">
    <source>
        <dbReference type="PROSITE" id="PS50052"/>
    </source>
</evidence>
<evidence type="ECO:0000256" key="4">
    <source>
        <dbReference type="ARBA" id="ARBA00022679"/>
    </source>
</evidence>
<dbReference type="Gene3D" id="3.30.63.10">
    <property type="entry name" value="Guanylate Kinase phosphate binding domain"/>
    <property type="match status" value="1"/>
</dbReference>
<dbReference type="SMART" id="SM00072">
    <property type="entry name" value="GuKc"/>
    <property type="match status" value="1"/>
</dbReference>
<dbReference type="RefSeq" id="WP_072287355.1">
    <property type="nucleotide sequence ID" value="NZ_CP015455.1"/>
</dbReference>
<dbReference type="STRING" id="29542.A6070_05155"/>
<dbReference type="Proteomes" id="UP000182264">
    <property type="component" value="Chromosome"/>
</dbReference>
<dbReference type="PANTHER" id="PTHR23117">
    <property type="entry name" value="GUANYLATE KINASE-RELATED"/>
    <property type="match status" value="1"/>
</dbReference>
<sequence length="207" mass="23368">MKRSGILFVISAPSGAGKTSLCRRIVDIFPDMRHSVSFTTRPKRDGETDGIDYHFVSQDCFDTMVADGAFAEWARVHGNCYGTALATLQEARDQGRDVLLDIDCQGAAQLKRSCPDGVFIFILPPTFEELERRLRGRNTDTPEVIGRRLANARREMRELVWYDYLVVNDDLSRASEELKGIILAEGCRTGRTRDSVVQQFGIDKQEF</sequence>
<dbReference type="AlphaFoldDB" id="A0A1L3GHU1"/>
<dbReference type="Pfam" id="PF00625">
    <property type="entry name" value="Guanylate_kin"/>
    <property type="match status" value="1"/>
</dbReference>
<evidence type="ECO:0000313" key="11">
    <source>
        <dbReference type="EMBL" id="APG25514.1"/>
    </source>
</evidence>
<feature type="binding site" evidence="9">
    <location>
        <begin position="12"/>
        <end position="19"/>
    </location>
    <ligand>
        <name>ATP</name>
        <dbReference type="ChEBI" id="CHEBI:30616"/>
    </ligand>
</feature>
<dbReference type="InterPro" id="IPR008144">
    <property type="entry name" value="Guanylate_kin-like_dom"/>
</dbReference>
<dbReference type="PANTHER" id="PTHR23117:SF13">
    <property type="entry name" value="GUANYLATE KINASE"/>
    <property type="match status" value="1"/>
</dbReference>
<dbReference type="GO" id="GO:0004385">
    <property type="term" value="F:GMP kinase activity"/>
    <property type="evidence" value="ECO:0007669"/>
    <property type="project" value="UniProtKB-UniRule"/>
</dbReference>
<dbReference type="KEGG" id="pace:A6070_05155"/>
<comment type="subcellular location">
    <subcellularLocation>
        <location evidence="9">Cytoplasm</location>
    </subcellularLocation>
</comment>
<keyword evidence="5 9" id="KW-0547">Nucleotide-binding</keyword>
<dbReference type="PROSITE" id="PS00856">
    <property type="entry name" value="GUANYLATE_KINASE_1"/>
    <property type="match status" value="1"/>
</dbReference>
<dbReference type="InterPro" id="IPR020590">
    <property type="entry name" value="Guanylate_kinase_CS"/>
</dbReference>
<keyword evidence="4 9" id="KW-0808">Transferase</keyword>
<dbReference type="NCBIfam" id="TIGR03263">
    <property type="entry name" value="guanyl_kin"/>
    <property type="match status" value="1"/>
</dbReference>
<organism evidence="11 12">
    <name type="scientific">Syntrophotalea acetylenica</name>
    <name type="common">Pelobacter acetylenicus</name>
    <dbReference type="NCBI Taxonomy" id="29542"/>
    <lineage>
        <taxon>Bacteria</taxon>
        <taxon>Pseudomonadati</taxon>
        <taxon>Thermodesulfobacteriota</taxon>
        <taxon>Desulfuromonadia</taxon>
        <taxon>Desulfuromonadales</taxon>
        <taxon>Syntrophotaleaceae</taxon>
        <taxon>Syntrophotalea</taxon>
    </lineage>
</organism>
<evidence type="ECO:0000256" key="5">
    <source>
        <dbReference type="ARBA" id="ARBA00022741"/>
    </source>
</evidence>
<comment type="function">
    <text evidence="9">Essential for recycling GMP and indirectly, cGMP.</text>
</comment>
<dbReference type="EMBL" id="CP015518">
    <property type="protein sequence ID" value="APG25514.1"/>
    <property type="molecule type" value="Genomic_DNA"/>
</dbReference>
<dbReference type="HAMAP" id="MF_00328">
    <property type="entry name" value="Guanylate_kinase"/>
    <property type="match status" value="1"/>
</dbReference>
<keyword evidence="9" id="KW-0963">Cytoplasm</keyword>
<keyword evidence="6 9" id="KW-0418">Kinase</keyword>
<accession>A0A1L3GHU1</accession>
<dbReference type="CDD" id="cd00071">
    <property type="entry name" value="GMPK"/>
    <property type="match status" value="1"/>
</dbReference>
<dbReference type="InterPro" id="IPR027417">
    <property type="entry name" value="P-loop_NTPase"/>
</dbReference>
<dbReference type="GO" id="GO:0005524">
    <property type="term" value="F:ATP binding"/>
    <property type="evidence" value="ECO:0007669"/>
    <property type="project" value="UniProtKB-UniRule"/>
</dbReference>
<dbReference type="GO" id="GO:0005829">
    <property type="term" value="C:cytosol"/>
    <property type="evidence" value="ECO:0007669"/>
    <property type="project" value="TreeGrafter"/>
</dbReference>
<dbReference type="EC" id="2.7.4.8" evidence="2 9"/>
<name>A0A1L3GHU1_SYNAC</name>
<dbReference type="InterPro" id="IPR017665">
    <property type="entry name" value="Guanylate_kinase"/>
</dbReference>
<dbReference type="SUPFAM" id="SSF52540">
    <property type="entry name" value="P-loop containing nucleoside triphosphate hydrolases"/>
    <property type="match status" value="1"/>
</dbReference>
<dbReference type="InterPro" id="IPR008145">
    <property type="entry name" value="GK/Ca_channel_bsu"/>
</dbReference>
<comment type="similarity">
    <text evidence="1 9">Belongs to the guanylate kinase family.</text>
</comment>
<evidence type="ECO:0000256" key="2">
    <source>
        <dbReference type="ARBA" id="ARBA00012961"/>
    </source>
</evidence>